<feature type="non-terminal residue" evidence="2">
    <location>
        <position position="1"/>
    </location>
</feature>
<reference evidence="2" key="1">
    <citation type="submission" date="2021-02" db="EMBL/GenBank/DDBJ databases">
        <authorList>
            <person name="Nowell W R."/>
        </authorList>
    </citation>
    <scope>NUCLEOTIDE SEQUENCE</scope>
</reference>
<protein>
    <submittedName>
        <fullName evidence="2">Uncharacterized protein</fullName>
    </submittedName>
</protein>
<evidence type="ECO:0000256" key="1">
    <source>
        <dbReference type="ARBA" id="ARBA00022737"/>
    </source>
</evidence>
<accession>A0A820NAE8</accession>
<dbReference type="AlphaFoldDB" id="A0A820NAE8"/>
<keyword evidence="1" id="KW-0677">Repeat</keyword>
<name>A0A820NAE8_9BILA</name>
<dbReference type="SUPFAM" id="SSF101898">
    <property type="entry name" value="NHL repeat"/>
    <property type="match status" value="1"/>
</dbReference>
<dbReference type="InterPro" id="IPR001258">
    <property type="entry name" value="NHL_repeat"/>
</dbReference>
<feature type="non-terminal residue" evidence="2">
    <location>
        <position position="64"/>
    </location>
</feature>
<dbReference type="InterPro" id="IPR011042">
    <property type="entry name" value="6-blade_b-propeller_TolB-like"/>
</dbReference>
<dbReference type="EMBL" id="CAJOBB010022463">
    <property type="protein sequence ID" value="CAF4384981.1"/>
    <property type="molecule type" value="Genomic_DNA"/>
</dbReference>
<sequence>PKFKKWEQNAITVAGGNRKGQQLNQLNYPYGIFIDKNKNIFIADFDNHRIVEWKYNANQGQIIA</sequence>
<proteinExistence type="predicted"/>
<dbReference type="Pfam" id="PF01436">
    <property type="entry name" value="NHL"/>
    <property type="match status" value="1"/>
</dbReference>
<organism evidence="2 3">
    <name type="scientific">Adineta steineri</name>
    <dbReference type="NCBI Taxonomy" id="433720"/>
    <lineage>
        <taxon>Eukaryota</taxon>
        <taxon>Metazoa</taxon>
        <taxon>Spiralia</taxon>
        <taxon>Gnathifera</taxon>
        <taxon>Rotifera</taxon>
        <taxon>Eurotatoria</taxon>
        <taxon>Bdelloidea</taxon>
        <taxon>Adinetida</taxon>
        <taxon>Adinetidae</taxon>
        <taxon>Adineta</taxon>
    </lineage>
</organism>
<evidence type="ECO:0000313" key="3">
    <source>
        <dbReference type="Proteomes" id="UP000663868"/>
    </source>
</evidence>
<dbReference type="Proteomes" id="UP000663868">
    <property type="component" value="Unassembled WGS sequence"/>
</dbReference>
<comment type="caution">
    <text evidence="2">The sequence shown here is derived from an EMBL/GenBank/DDBJ whole genome shotgun (WGS) entry which is preliminary data.</text>
</comment>
<evidence type="ECO:0000313" key="2">
    <source>
        <dbReference type="EMBL" id="CAF4384981.1"/>
    </source>
</evidence>
<dbReference type="Gene3D" id="2.120.10.30">
    <property type="entry name" value="TolB, C-terminal domain"/>
    <property type="match status" value="1"/>
</dbReference>
<gene>
    <name evidence="2" type="ORF">KXQ929_LOCUS50129</name>
</gene>